<feature type="domain" description="Histidine kinase" evidence="13">
    <location>
        <begin position="241"/>
        <end position="449"/>
    </location>
</feature>
<evidence type="ECO:0000256" key="6">
    <source>
        <dbReference type="ARBA" id="ARBA00022692"/>
    </source>
</evidence>
<keyword evidence="6 11" id="KW-0812">Transmembrane</keyword>
<keyword evidence="10 11" id="KW-0472">Membrane</keyword>
<evidence type="ECO:0000256" key="3">
    <source>
        <dbReference type="ARBA" id="ARBA00012438"/>
    </source>
</evidence>
<dbReference type="SMART" id="SM00388">
    <property type="entry name" value="HisKA"/>
    <property type="match status" value="1"/>
</dbReference>
<accession>A0A7W9KML9</accession>
<dbReference type="CDD" id="cd00082">
    <property type="entry name" value="HisKA"/>
    <property type="match status" value="1"/>
</dbReference>
<dbReference type="CDD" id="cd00075">
    <property type="entry name" value="HATPase"/>
    <property type="match status" value="1"/>
</dbReference>
<dbReference type="InterPro" id="IPR003661">
    <property type="entry name" value="HisK_dim/P_dom"/>
</dbReference>
<evidence type="ECO:0000256" key="11">
    <source>
        <dbReference type="SAM" id="Phobius"/>
    </source>
</evidence>
<comment type="catalytic activity">
    <reaction evidence="1">
        <text>ATP + protein L-histidine = ADP + protein N-phospho-L-histidine.</text>
        <dbReference type="EC" id="2.7.13.3"/>
    </reaction>
</comment>
<comment type="subcellular location">
    <subcellularLocation>
        <location evidence="2">Cell membrane</location>
    </subcellularLocation>
</comment>
<dbReference type="GO" id="GO:0000155">
    <property type="term" value="F:phosphorelay sensor kinase activity"/>
    <property type="evidence" value="ECO:0007669"/>
    <property type="project" value="InterPro"/>
</dbReference>
<keyword evidence="7 15" id="KW-0418">Kinase</keyword>
<feature type="signal peptide" evidence="12">
    <location>
        <begin position="1"/>
        <end position="18"/>
    </location>
</feature>
<dbReference type="GO" id="GO:0005886">
    <property type="term" value="C:plasma membrane"/>
    <property type="evidence" value="ECO:0007669"/>
    <property type="project" value="UniProtKB-SubCell"/>
</dbReference>
<gene>
    <name evidence="15" type="ORF">BJ998_006559</name>
</gene>
<dbReference type="InterPro" id="IPR036890">
    <property type="entry name" value="HATPase_C_sf"/>
</dbReference>
<evidence type="ECO:0000256" key="9">
    <source>
        <dbReference type="ARBA" id="ARBA00023012"/>
    </source>
</evidence>
<dbReference type="AlphaFoldDB" id="A0A7W9KML9"/>
<dbReference type="PROSITE" id="PS50885">
    <property type="entry name" value="HAMP"/>
    <property type="match status" value="1"/>
</dbReference>
<dbReference type="PANTHER" id="PTHR45436">
    <property type="entry name" value="SENSOR HISTIDINE KINASE YKOH"/>
    <property type="match status" value="1"/>
</dbReference>
<dbReference type="InterPro" id="IPR005467">
    <property type="entry name" value="His_kinase_dom"/>
</dbReference>
<dbReference type="EC" id="2.7.13.3" evidence="3"/>
<keyword evidence="9" id="KW-0902">Two-component regulatory system</keyword>
<evidence type="ECO:0000256" key="4">
    <source>
        <dbReference type="ARBA" id="ARBA00022553"/>
    </source>
</evidence>
<evidence type="ECO:0000313" key="15">
    <source>
        <dbReference type="EMBL" id="MBB5895363.1"/>
    </source>
</evidence>
<organism evidence="15 16">
    <name type="scientific">Kutzneria kofuensis</name>
    <dbReference type="NCBI Taxonomy" id="103725"/>
    <lineage>
        <taxon>Bacteria</taxon>
        <taxon>Bacillati</taxon>
        <taxon>Actinomycetota</taxon>
        <taxon>Actinomycetes</taxon>
        <taxon>Pseudonocardiales</taxon>
        <taxon>Pseudonocardiaceae</taxon>
        <taxon>Kutzneria</taxon>
    </lineage>
</organism>
<keyword evidence="4" id="KW-0597">Phosphoprotein</keyword>
<dbReference type="EMBL" id="JACHIR010000001">
    <property type="protein sequence ID" value="MBB5895363.1"/>
    <property type="molecule type" value="Genomic_DNA"/>
</dbReference>
<evidence type="ECO:0000256" key="12">
    <source>
        <dbReference type="SAM" id="SignalP"/>
    </source>
</evidence>
<keyword evidence="16" id="KW-1185">Reference proteome</keyword>
<evidence type="ECO:0000259" key="13">
    <source>
        <dbReference type="PROSITE" id="PS50109"/>
    </source>
</evidence>
<proteinExistence type="predicted"/>
<feature type="chain" id="PRO_5038951783" description="histidine kinase" evidence="12">
    <location>
        <begin position="19"/>
        <end position="449"/>
    </location>
</feature>
<dbReference type="PANTHER" id="PTHR45436:SF5">
    <property type="entry name" value="SENSOR HISTIDINE KINASE TRCS"/>
    <property type="match status" value="1"/>
</dbReference>
<dbReference type="PROSITE" id="PS50109">
    <property type="entry name" value="HIS_KIN"/>
    <property type="match status" value="1"/>
</dbReference>
<dbReference type="SMART" id="SM00387">
    <property type="entry name" value="HATPase_c"/>
    <property type="match status" value="1"/>
</dbReference>
<feature type="transmembrane region" description="Helical" evidence="11">
    <location>
        <begin position="157"/>
        <end position="183"/>
    </location>
</feature>
<dbReference type="SMART" id="SM00304">
    <property type="entry name" value="HAMP"/>
    <property type="match status" value="1"/>
</dbReference>
<dbReference type="Proteomes" id="UP000585638">
    <property type="component" value="Unassembled WGS sequence"/>
</dbReference>
<dbReference type="RefSeq" id="WP_184867160.1">
    <property type="nucleotide sequence ID" value="NZ_JACHIR010000001.1"/>
</dbReference>
<dbReference type="InterPro" id="IPR003660">
    <property type="entry name" value="HAMP_dom"/>
</dbReference>
<keyword evidence="12" id="KW-0732">Signal</keyword>
<evidence type="ECO:0000256" key="7">
    <source>
        <dbReference type="ARBA" id="ARBA00022777"/>
    </source>
</evidence>
<evidence type="ECO:0000256" key="5">
    <source>
        <dbReference type="ARBA" id="ARBA00022679"/>
    </source>
</evidence>
<dbReference type="Gene3D" id="1.10.287.130">
    <property type="match status" value="1"/>
</dbReference>
<evidence type="ECO:0000256" key="2">
    <source>
        <dbReference type="ARBA" id="ARBA00004236"/>
    </source>
</evidence>
<dbReference type="Pfam" id="PF02518">
    <property type="entry name" value="HATPase_c"/>
    <property type="match status" value="1"/>
</dbReference>
<dbReference type="Pfam" id="PF00672">
    <property type="entry name" value="HAMP"/>
    <property type="match status" value="1"/>
</dbReference>
<protein>
    <recommendedName>
        <fullName evidence="3">histidine kinase</fullName>
        <ecNumber evidence="3">2.7.13.3</ecNumber>
    </recommendedName>
</protein>
<dbReference type="SUPFAM" id="SSF47384">
    <property type="entry name" value="Homodimeric domain of signal transducing histidine kinase"/>
    <property type="match status" value="1"/>
</dbReference>
<comment type="caution">
    <text evidence="15">The sequence shown here is derived from an EMBL/GenBank/DDBJ whole genome shotgun (WGS) entry which is preliminary data.</text>
</comment>
<dbReference type="Gene3D" id="6.10.340.10">
    <property type="match status" value="1"/>
</dbReference>
<dbReference type="PRINTS" id="PR00344">
    <property type="entry name" value="BCTRLSENSOR"/>
</dbReference>
<dbReference type="SUPFAM" id="SSF158472">
    <property type="entry name" value="HAMP domain-like"/>
    <property type="match status" value="1"/>
</dbReference>
<dbReference type="Pfam" id="PF00512">
    <property type="entry name" value="HisKA"/>
    <property type="match status" value="1"/>
</dbReference>
<feature type="domain" description="HAMP" evidence="14">
    <location>
        <begin position="180"/>
        <end position="233"/>
    </location>
</feature>
<dbReference type="InterPro" id="IPR004358">
    <property type="entry name" value="Sig_transdc_His_kin-like_C"/>
</dbReference>
<reference evidence="15 16" key="1">
    <citation type="submission" date="2020-08" db="EMBL/GenBank/DDBJ databases">
        <title>Sequencing the genomes of 1000 actinobacteria strains.</title>
        <authorList>
            <person name="Klenk H.-P."/>
        </authorList>
    </citation>
    <scope>NUCLEOTIDE SEQUENCE [LARGE SCALE GENOMIC DNA]</scope>
    <source>
        <strain evidence="15 16">DSM 43851</strain>
    </source>
</reference>
<dbReference type="SUPFAM" id="SSF55874">
    <property type="entry name" value="ATPase domain of HSP90 chaperone/DNA topoisomerase II/histidine kinase"/>
    <property type="match status" value="1"/>
</dbReference>
<name>A0A7W9KML9_9PSEU</name>
<sequence>MRARLLVVLLAFSVTAVAAFAWPLLTVTARERTQQLSIGRTADLARFAGLVQQDDSEQLVSEVNRYTALYGEPVVVVNAQRQPIVTAGRISVQDADVAPMIDAALRNQPAPALDAVMPWSTSDVLLARPIGTGSRVIGAVVMRASVRAAAADVARGWAVILAGAFAALVGCVLLALVVARWVLRPLAELSRGLGAVAAGQPHAHVQGRDGPRELRELASSFNRMSDAVSEAAEQQRRLISDASHQLRNPLAALRLRVDSLAPRVVEDGQPSYKSAVAEVERLESLLDSLLAMAHAEHTATRLTVAQDNDTCVPAVVVLERLDAWSVAAADAGVSLAQGDMDTSVEVRCPEHDLSQVLDVVLDNAIKYGGSEVTVSCTADAIIVSDNGPGLSEEELAMATTRFWRSRRSSHPRGSGLGLPIAERLVTAHGGRLSLQAGDPGLTVTIELPS</sequence>
<keyword evidence="8 11" id="KW-1133">Transmembrane helix</keyword>
<dbReference type="InterPro" id="IPR036097">
    <property type="entry name" value="HisK_dim/P_sf"/>
</dbReference>
<dbReference type="Gene3D" id="3.30.565.10">
    <property type="entry name" value="Histidine kinase-like ATPase, C-terminal domain"/>
    <property type="match status" value="1"/>
</dbReference>
<dbReference type="InterPro" id="IPR003594">
    <property type="entry name" value="HATPase_dom"/>
</dbReference>
<evidence type="ECO:0000256" key="10">
    <source>
        <dbReference type="ARBA" id="ARBA00023136"/>
    </source>
</evidence>
<keyword evidence="5" id="KW-0808">Transferase</keyword>
<evidence type="ECO:0000256" key="8">
    <source>
        <dbReference type="ARBA" id="ARBA00022989"/>
    </source>
</evidence>
<evidence type="ECO:0000256" key="1">
    <source>
        <dbReference type="ARBA" id="ARBA00000085"/>
    </source>
</evidence>
<dbReference type="CDD" id="cd06225">
    <property type="entry name" value="HAMP"/>
    <property type="match status" value="1"/>
</dbReference>
<dbReference type="InterPro" id="IPR050428">
    <property type="entry name" value="TCS_sensor_his_kinase"/>
</dbReference>
<evidence type="ECO:0000313" key="16">
    <source>
        <dbReference type="Proteomes" id="UP000585638"/>
    </source>
</evidence>
<evidence type="ECO:0000259" key="14">
    <source>
        <dbReference type="PROSITE" id="PS50885"/>
    </source>
</evidence>